<dbReference type="InterPro" id="IPR027417">
    <property type="entry name" value="P-loop_NTPase"/>
</dbReference>
<dbReference type="Proteomes" id="UP000002941">
    <property type="component" value="Unassembled WGS sequence"/>
</dbReference>
<keyword evidence="7" id="KW-1185">Reference proteome</keyword>
<feature type="region of interest" description="Disordered" evidence="4">
    <location>
        <begin position="1"/>
        <end position="21"/>
    </location>
</feature>
<evidence type="ECO:0000256" key="1">
    <source>
        <dbReference type="ARBA" id="ARBA00022448"/>
    </source>
</evidence>
<protein>
    <submittedName>
        <fullName evidence="6">ABC transporter, ATP-binding protein</fullName>
    </submittedName>
</protein>
<evidence type="ECO:0000256" key="3">
    <source>
        <dbReference type="ARBA" id="ARBA00022840"/>
    </source>
</evidence>
<reference evidence="6 7" key="1">
    <citation type="submission" date="2012-05" db="EMBL/GenBank/DDBJ databases">
        <authorList>
            <person name="Harkins D.M."/>
            <person name="Madupu R."/>
            <person name="Durkin A.S."/>
            <person name="Torralba M."/>
            <person name="Methe B."/>
            <person name="Sutton G.G."/>
            <person name="Nelson K.E."/>
        </authorList>
    </citation>
    <scope>NUCLEOTIDE SEQUENCE [LARGE SCALE GENOMIC DNA]</scope>
    <source>
        <strain evidence="6 7">F0489</strain>
    </source>
</reference>
<evidence type="ECO:0000256" key="4">
    <source>
        <dbReference type="SAM" id="MobiDB-lite"/>
    </source>
</evidence>
<accession>J0NMK5</accession>
<dbReference type="InterPro" id="IPR051782">
    <property type="entry name" value="ABC_Transporter_VariousFunc"/>
</dbReference>
<evidence type="ECO:0000259" key="5">
    <source>
        <dbReference type="PROSITE" id="PS50893"/>
    </source>
</evidence>
<comment type="caution">
    <text evidence="6">The sequence shown here is derived from an EMBL/GenBank/DDBJ whole genome shotgun (WGS) entry which is preliminary data.</text>
</comment>
<dbReference type="AlphaFoldDB" id="J0NMK5"/>
<dbReference type="GO" id="GO:0016887">
    <property type="term" value="F:ATP hydrolysis activity"/>
    <property type="evidence" value="ECO:0007669"/>
    <property type="project" value="InterPro"/>
</dbReference>
<keyword evidence="2" id="KW-0547">Nucleotide-binding</keyword>
<evidence type="ECO:0000256" key="2">
    <source>
        <dbReference type="ARBA" id="ARBA00022741"/>
    </source>
</evidence>
<name>J0NMK5_9ACTO</name>
<keyword evidence="1" id="KW-0813">Transport</keyword>
<keyword evidence="3 6" id="KW-0067">ATP-binding</keyword>
<dbReference type="EMBL" id="AKFT01000085">
    <property type="protein sequence ID" value="EJF45992.1"/>
    <property type="molecule type" value="Genomic_DNA"/>
</dbReference>
<dbReference type="eggNOG" id="COG1131">
    <property type="taxonomic scope" value="Bacteria"/>
</dbReference>
<dbReference type="InterPro" id="IPR003439">
    <property type="entry name" value="ABC_transporter-like_ATP-bd"/>
</dbReference>
<evidence type="ECO:0000313" key="7">
    <source>
        <dbReference type="Proteomes" id="UP000002941"/>
    </source>
</evidence>
<dbReference type="PANTHER" id="PTHR42939:SF3">
    <property type="entry name" value="ABC TRANSPORTER ATP-BINDING COMPONENT"/>
    <property type="match status" value="1"/>
</dbReference>
<evidence type="ECO:0000313" key="6">
    <source>
        <dbReference type="EMBL" id="EJF45992.1"/>
    </source>
</evidence>
<organism evidence="6 7">
    <name type="scientific">Actinomyces massiliensis F0489</name>
    <dbReference type="NCBI Taxonomy" id="1125718"/>
    <lineage>
        <taxon>Bacteria</taxon>
        <taxon>Bacillati</taxon>
        <taxon>Actinomycetota</taxon>
        <taxon>Actinomycetes</taxon>
        <taxon>Actinomycetales</taxon>
        <taxon>Actinomycetaceae</taxon>
        <taxon>Actinomyces</taxon>
    </lineage>
</organism>
<sequence>MDRNEQEVSDPASAGTDARSAPGAAVRLDAVVRKQGAFTLGPLDMAVPSGLVTGFVGPNGAGKTTAIKAMLGMVDVESGSIRVLGAAPGARHDRIGVVMDAVALPPEWTATAAARNLGRFYPDWDQTFFKDLLRRLDVPSGVRVKDLSRGQSVKLQLALALAHRPELLILDEPTSGLDPVARLEVLDVFRDFLIEEGRTILFSTHITSDLERIADHLHIIGGGRTCFEGPMTDLAEQWAMARGPVSALTPEAEAALVGARRGSAGTFSGLIRVSDTAAFGPDVLIEAPSTDEAVAAMTRDSRSDSLRPQSSPAASAAPAQEH</sequence>
<dbReference type="SMART" id="SM00382">
    <property type="entry name" value="AAA"/>
    <property type="match status" value="1"/>
</dbReference>
<dbReference type="InterPro" id="IPR003593">
    <property type="entry name" value="AAA+_ATPase"/>
</dbReference>
<dbReference type="Pfam" id="PF00005">
    <property type="entry name" value="ABC_tran"/>
    <property type="match status" value="1"/>
</dbReference>
<gene>
    <name evidence="6" type="ORF">HMPREF1318_0982</name>
</gene>
<dbReference type="SUPFAM" id="SSF52540">
    <property type="entry name" value="P-loop containing nucleoside triphosphate hydrolases"/>
    <property type="match status" value="1"/>
</dbReference>
<dbReference type="Gene3D" id="3.40.50.300">
    <property type="entry name" value="P-loop containing nucleotide triphosphate hydrolases"/>
    <property type="match status" value="1"/>
</dbReference>
<dbReference type="GO" id="GO:0005524">
    <property type="term" value="F:ATP binding"/>
    <property type="evidence" value="ECO:0007669"/>
    <property type="project" value="UniProtKB-KW"/>
</dbReference>
<proteinExistence type="predicted"/>
<dbReference type="PATRIC" id="fig|1125718.3.peg.1159"/>
<feature type="domain" description="ABC transporter" evidence="5">
    <location>
        <begin position="26"/>
        <end position="247"/>
    </location>
</feature>
<feature type="region of interest" description="Disordered" evidence="4">
    <location>
        <begin position="294"/>
        <end position="322"/>
    </location>
</feature>
<dbReference type="CDD" id="cd03230">
    <property type="entry name" value="ABC_DR_subfamily_A"/>
    <property type="match status" value="1"/>
</dbReference>
<dbReference type="PROSITE" id="PS50893">
    <property type="entry name" value="ABC_TRANSPORTER_2"/>
    <property type="match status" value="1"/>
</dbReference>
<dbReference type="PANTHER" id="PTHR42939">
    <property type="entry name" value="ABC TRANSPORTER ATP-BINDING PROTEIN ALBC-RELATED"/>
    <property type="match status" value="1"/>
</dbReference>
<feature type="compositionally biased region" description="Low complexity" evidence="4">
    <location>
        <begin position="308"/>
        <end position="322"/>
    </location>
</feature>
<dbReference type="RefSeq" id="WP_008731078.1">
    <property type="nucleotide sequence ID" value="NZ_AKFT01000085.1"/>
</dbReference>